<evidence type="ECO:0000256" key="1">
    <source>
        <dbReference type="SAM" id="MobiDB-lite"/>
    </source>
</evidence>
<feature type="compositionally biased region" description="Polar residues" evidence="1">
    <location>
        <begin position="1"/>
        <end position="10"/>
    </location>
</feature>
<reference evidence="2 3" key="1">
    <citation type="submission" date="2024-07" db="EMBL/GenBank/DDBJ databases">
        <title>Section-level genome sequencing and comparative genomics of Aspergillus sections Usti and Cavernicolus.</title>
        <authorList>
            <consortium name="Lawrence Berkeley National Laboratory"/>
            <person name="Nybo J.L."/>
            <person name="Vesth T.C."/>
            <person name="Theobald S."/>
            <person name="Frisvad J.C."/>
            <person name="Larsen T.O."/>
            <person name="Kjaerboelling I."/>
            <person name="Rothschild-Mancinelli K."/>
            <person name="Lyhne E.K."/>
            <person name="Kogle M.E."/>
            <person name="Barry K."/>
            <person name="Clum A."/>
            <person name="Na H."/>
            <person name="Ledsgaard L."/>
            <person name="Lin J."/>
            <person name="Lipzen A."/>
            <person name="Kuo A."/>
            <person name="Riley R."/>
            <person name="Mondo S."/>
            <person name="LaButti K."/>
            <person name="Haridas S."/>
            <person name="Pangalinan J."/>
            <person name="Salamov A.A."/>
            <person name="Simmons B.A."/>
            <person name="Magnuson J.K."/>
            <person name="Chen J."/>
            <person name="Drula E."/>
            <person name="Henrissat B."/>
            <person name="Wiebenga A."/>
            <person name="Lubbers R.J."/>
            <person name="Gomes A.C."/>
            <person name="Makela M.R."/>
            <person name="Stajich J."/>
            <person name="Grigoriev I.V."/>
            <person name="Mortensen U.H."/>
            <person name="De vries R.P."/>
            <person name="Baker S.E."/>
            <person name="Andersen M.R."/>
        </authorList>
    </citation>
    <scope>NUCLEOTIDE SEQUENCE [LARGE SCALE GENOMIC DNA]</scope>
    <source>
        <strain evidence="2 3">CBS 600.67</strain>
    </source>
</reference>
<feature type="region of interest" description="Disordered" evidence="1">
    <location>
        <begin position="1"/>
        <end position="44"/>
    </location>
</feature>
<evidence type="ECO:0000313" key="2">
    <source>
        <dbReference type="EMBL" id="KAL2817010.1"/>
    </source>
</evidence>
<accession>A0ABR4HNE3</accession>
<comment type="caution">
    <text evidence="2">The sequence shown here is derived from an EMBL/GenBank/DDBJ whole genome shotgun (WGS) entry which is preliminary data.</text>
</comment>
<feature type="compositionally biased region" description="Basic and acidic residues" evidence="1">
    <location>
        <begin position="16"/>
        <end position="38"/>
    </location>
</feature>
<gene>
    <name evidence="2" type="ORF">BDW59DRAFT_152931</name>
</gene>
<evidence type="ECO:0000313" key="3">
    <source>
        <dbReference type="Proteomes" id="UP001610335"/>
    </source>
</evidence>
<organism evidence="2 3">
    <name type="scientific">Aspergillus cavernicola</name>
    <dbReference type="NCBI Taxonomy" id="176166"/>
    <lineage>
        <taxon>Eukaryota</taxon>
        <taxon>Fungi</taxon>
        <taxon>Dikarya</taxon>
        <taxon>Ascomycota</taxon>
        <taxon>Pezizomycotina</taxon>
        <taxon>Eurotiomycetes</taxon>
        <taxon>Eurotiomycetidae</taxon>
        <taxon>Eurotiales</taxon>
        <taxon>Aspergillaceae</taxon>
        <taxon>Aspergillus</taxon>
        <taxon>Aspergillus subgen. Nidulantes</taxon>
    </lineage>
</organism>
<dbReference type="EMBL" id="JBFXLS010000096">
    <property type="protein sequence ID" value="KAL2817010.1"/>
    <property type="molecule type" value="Genomic_DNA"/>
</dbReference>
<name>A0ABR4HNE3_9EURO</name>
<keyword evidence="3" id="KW-1185">Reference proteome</keyword>
<proteinExistence type="predicted"/>
<sequence>MSNTQEQSPQPAARPDIPEPLKQLEEQAKHTARAHNEAVESGNSELAAELKAKLNELIESAQNEAKNIGVLDSSPYQIWIEVHNNSSWQTLKNRGRWTGLHGWYDSPAVGNIPPGGVAYIHMGGIYPTGCDTTAYFGYDEGPDGAIFWDYGPGIFSYGCFPSKWCSYDYKGDCIVSFEMSDKH</sequence>
<dbReference type="Proteomes" id="UP001610335">
    <property type="component" value="Unassembled WGS sequence"/>
</dbReference>
<protein>
    <submittedName>
        <fullName evidence="2">Uncharacterized protein</fullName>
    </submittedName>
</protein>